<dbReference type="InParanoid" id="A0A251U4M4"/>
<dbReference type="EMBL" id="CM007897">
    <property type="protein sequence ID" value="OTG18307.1"/>
    <property type="molecule type" value="Genomic_DNA"/>
</dbReference>
<protein>
    <submittedName>
        <fullName evidence="1">Uncharacterized protein</fullName>
    </submittedName>
</protein>
<proteinExistence type="predicted"/>
<reference evidence="2" key="1">
    <citation type="journal article" date="2017" name="Nature">
        <title>The sunflower genome provides insights into oil metabolism, flowering and Asterid evolution.</title>
        <authorList>
            <person name="Badouin H."/>
            <person name="Gouzy J."/>
            <person name="Grassa C.J."/>
            <person name="Murat F."/>
            <person name="Staton S.E."/>
            <person name="Cottret L."/>
            <person name="Lelandais-Briere C."/>
            <person name="Owens G.L."/>
            <person name="Carrere S."/>
            <person name="Mayjonade B."/>
            <person name="Legrand L."/>
            <person name="Gill N."/>
            <person name="Kane N.C."/>
            <person name="Bowers J.E."/>
            <person name="Hubner S."/>
            <person name="Bellec A."/>
            <person name="Berard A."/>
            <person name="Berges H."/>
            <person name="Blanchet N."/>
            <person name="Boniface M.C."/>
            <person name="Brunel D."/>
            <person name="Catrice O."/>
            <person name="Chaidir N."/>
            <person name="Claudel C."/>
            <person name="Donnadieu C."/>
            <person name="Faraut T."/>
            <person name="Fievet G."/>
            <person name="Helmstetter N."/>
            <person name="King M."/>
            <person name="Knapp S.J."/>
            <person name="Lai Z."/>
            <person name="Le Paslier M.C."/>
            <person name="Lippi Y."/>
            <person name="Lorenzon L."/>
            <person name="Mandel J.R."/>
            <person name="Marage G."/>
            <person name="Marchand G."/>
            <person name="Marquand E."/>
            <person name="Bret-Mestries E."/>
            <person name="Morien E."/>
            <person name="Nambeesan S."/>
            <person name="Nguyen T."/>
            <person name="Pegot-Espagnet P."/>
            <person name="Pouilly N."/>
            <person name="Raftis F."/>
            <person name="Sallet E."/>
            <person name="Schiex T."/>
            <person name="Thomas J."/>
            <person name="Vandecasteele C."/>
            <person name="Vares D."/>
            <person name="Vear F."/>
            <person name="Vautrin S."/>
            <person name="Crespi M."/>
            <person name="Mangin B."/>
            <person name="Burke J.M."/>
            <person name="Salse J."/>
            <person name="Munos S."/>
            <person name="Vincourt P."/>
            <person name="Rieseberg L.H."/>
            <person name="Langlade N.B."/>
        </authorList>
    </citation>
    <scope>NUCLEOTIDE SEQUENCE [LARGE SCALE GENOMIC DNA]</scope>
    <source>
        <strain evidence="2">cv. SF193</strain>
    </source>
</reference>
<sequence>MIDLMHYTWWCIGGTMYEWDAGRYKSCTMGAFLEVRSRMRRRRRGVAIHHRRSTDPSGSFFYIGAMRGTCITKESVTMMSAPNVSAAIPSTVLTSTFEGSVTILSITTALSTPTITRSLALEFDAEMPPGYEGRHVFMNFVIVVI</sequence>
<evidence type="ECO:0000313" key="1">
    <source>
        <dbReference type="EMBL" id="OTG18307.1"/>
    </source>
</evidence>
<dbReference type="AlphaFoldDB" id="A0A251U4M4"/>
<accession>A0A251U4M4</accession>
<evidence type="ECO:0000313" key="2">
    <source>
        <dbReference type="Proteomes" id="UP000215914"/>
    </source>
</evidence>
<keyword evidence="2" id="KW-1185">Reference proteome</keyword>
<organism evidence="1 2">
    <name type="scientific">Helianthus annuus</name>
    <name type="common">Common sunflower</name>
    <dbReference type="NCBI Taxonomy" id="4232"/>
    <lineage>
        <taxon>Eukaryota</taxon>
        <taxon>Viridiplantae</taxon>
        <taxon>Streptophyta</taxon>
        <taxon>Embryophyta</taxon>
        <taxon>Tracheophyta</taxon>
        <taxon>Spermatophyta</taxon>
        <taxon>Magnoliopsida</taxon>
        <taxon>eudicotyledons</taxon>
        <taxon>Gunneridae</taxon>
        <taxon>Pentapetalae</taxon>
        <taxon>asterids</taxon>
        <taxon>campanulids</taxon>
        <taxon>Asterales</taxon>
        <taxon>Asteraceae</taxon>
        <taxon>Asteroideae</taxon>
        <taxon>Heliantheae alliance</taxon>
        <taxon>Heliantheae</taxon>
        <taxon>Helianthus</taxon>
    </lineage>
</organism>
<dbReference type="Proteomes" id="UP000215914">
    <property type="component" value="Chromosome 8"/>
</dbReference>
<name>A0A251U4M4_HELAN</name>
<gene>
    <name evidence="1" type="ORF">HannXRQ_Chr08g0221661</name>
</gene>